<dbReference type="AlphaFoldDB" id="A0A0C9V5R5"/>
<gene>
    <name evidence="1" type="ORF">HYDPIDRAFT_116606</name>
</gene>
<keyword evidence="2" id="KW-1185">Reference proteome</keyword>
<proteinExistence type="predicted"/>
<organism evidence="1 2">
    <name type="scientific">Hydnomerulius pinastri MD-312</name>
    <dbReference type="NCBI Taxonomy" id="994086"/>
    <lineage>
        <taxon>Eukaryota</taxon>
        <taxon>Fungi</taxon>
        <taxon>Dikarya</taxon>
        <taxon>Basidiomycota</taxon>
        <taxon>Agaricomycotina</taxon>
        <taxon>Agaricomycetes</taxon>
        <taxon>Agaricomycetidae</taxon>
        <taxon>Boletales</taxon>
        <taxon>Boletales incertae sedis</taxon>
        <taxon>Leucogyrophana</taxon>
    </lineage>
</organism>
<reference evidence="1 2" key="1">
    <citation type="submission" date="2014-04" db="EMBL/GenBank/DDBJ databases">
        <title>Evolutionary Origins and Diversification of the Mycorrhizal Mutualists.</title>
        <authorList>
            <consortium name="DOE Joint Genome Institute"/>
            <consortium name="Mycorrhizal Genomics Consortium"/>
            <person name="Kohler A."/>
            <person name="Kuo A."/>
            <person name="Nagy L.G."/>
            <person name="Floudas D."/>
            <person name="Copeland A."/>
            <person name="Barry K.W."/>
            <person name="Cichocki N."/>
            <person name="Veneault-Fourrey C."/>
            <person name="LaButti K."/>
            <person name="Lindquist E.A."/>
            <person name="Lipzen A."/>
            <person name="Lundell T."/>
            <person name="Morin E."/>
            <person name="Murat C."/>
            <person name="Riley R."/>
            <person name="Ohm R."/>
            <person name="Sun H."/>
            <person name="Tunlid A."/>
            <person name="Henrissat B."/>
            <person name="Grigoriev I.V."/>
            <person name="Hibbett D.S."/>
            <person name="Martin F."/>
        </authorList>
    </citation>
    <scope>NUCLEOTIDE SEQUENCE [LARGE SCALE GENOMIC DNA]</scope>
    <source>
        <strain evidence="1 2">MD-312</strain>
    </source>
</reference>
<evidence type="ECO:0000313" key="2">
    <source>
        <dbReference type="Proteomes" id="UP000053820"/>
    </source>
</evidence>
<name>A0A0C9V5R5_9AGAM</name>
<evidence type="ECO:0000313" key="1">
    <source>
        <dbReference type="EMBL" id="KIJ60919.1"/>
    </source>
</evidence>
<sequence>MPGGLVPPCTLAFSSLSTFGQVPLEHQLHDFVSACHQMMVPLPSRTSVVVSCHPTASSPLAGTDLTVAFRVHDHKSSEVSLLNSATPHVEYLRGMLGTASQHRRHGSSLTTIIRSIRIPAWCSSLSLYSLFSVSLRLLYLVSLR</sequence>
<dbReference type="HOGENOM" id="CLU_1796732_0_0_1"/>
<dbReference type="EMBL" id="KN839867">
    <property type="protein sequence ID" value="KIJ60919.1"/>
    <property type="molecule type" value="Genomic_DNA"/>
</dbReference>
<accession>A0A0C9V5R5</accession>
<protein>
    <submittedName>
        <fullName evidence="1">Uncharacterized protein</fullName>
    </submittedName>
</protein>
<dbReference type="Proteomes" id="UP000053820">
    <property type="component" value="Unassembled WGS sequence"/>
</dbReference>